<dbReference type="AlphaFoldDB" id="A0A3B4BBM4"/>
<proteinExistence type="predicted"/>
<sequence length="161" mass="16940">MPRGSRSRTSRVAPPARAPPPPPPMARAAPPPAHAPVPMQAPPSAVGAPAAPRQPGMFAQMATTAAQQWAIRLVMLQEASAEDIQSRQGLTSLTRSLTRHNHTSSRTSNHISSHSLCTNKSLSSSRPAHMSSNSSLSVPRLRATSNSVKASVRCSNSASLQ</sequence>
<dbReference type="STRING" id="409849.ENSPMGP00000026330"/>
<accession>A0A3B4BBM4</accession>
<feature type="region of interest" description="Disordered" evidence="1">
    <location>
        <begin position="95"/>
        <end position="161"/>
    </location>
</feature>
<evidence type="ECO:0000313" key="3">
    <source>
        <dbReference type="Proteomes" id="UP000261520"/>
    </source>
</evidence>
<reference evidence="2" key="2">
    <citation type="submission" date="2025-09" db="UniProtKB">
        <authorList>
            <consortium name="Ensembl"/>
        </authorList>
    </citation>
    <scope>IDENTIFICATION</scope>
</reference>
<protein>
    <submittedName>
        <fullName evidence="2">Uncharacterized protein</fullName>
    </submittedName>
</protein>
<dbReference type="Proteomes" id="UP000261520">
    <property type="component" value="Unplaced"/>
</dbReference>
<evidence type="ECO:0000313" key="2">
    <source>
        <dbReference type="Ensembl" id="ENSPMGP00000026330.1"/>
    </source>
</evidence>
<feature type="compositionally biased region" description="Polar residues" evidence="1">
    <location>
        <begin position="117"/>
        <end position="161"/>
    </location>
</feature>
<keyword evidence="3" id="KW-1185">Reference proteome</keyword>
<dbReference type="Ensembl" id="ENSPMGT00000028042.1">
    <property type="protein sequence ID" value="ENSPMGP00000026330.1"/>
    <property type="gene ID" value="ENSPMGG00000021238.1"/>
</dbReference>
<reference evidence="2" key="1">
    <citation type="submission" date="2025-08" db="UniProtKB">
        <authorList>
            <consortium name="Ensembl"/>
        </authorList>
    </citation>
    <scope>IDENTIFICATION</scope>
</reference>
<feature type="compositionally biased region" description="Low complexity" evidence="1">
    <location>
        <begin position="42"/>
        <end position="51"/>
    </location>
</feature>
<feature type="compositionally biased region" description="Pro residues" evidence="1">
    <location>
        <begin position="16"/>
        <end position="41"/>
    </location>
</feature>
<feature type="region of interest" description="Disordered" evidence="1">
    <location>
        <begin position="1"/>
        <end position="53"/>
    </location>
</feature>
<feature type="compositionally biased region" description="Low complexity" evidence="1">
    <location>
        <begin position="104"/>
        <end position="116"/>
    </location>
</feature>
<organism evidence="2 3">
    <name type="scientific">Periophthalmus magnuspinnatus</name>
    <dbReference type="NCBI Taxonomy" id="409849"/>
    <lineage>
        <taxon>Eukaryota</taxon>
        <taxon>Metazoa</taxon>
        <taxon>Chordata</taxon>
        <taxon>Craniata</taxon>
        <taxon>Vertebrata</taxon>
        <taxon>Euteleostomi</taxon>
        <taxon>Actinopterygii</taxon>
        <taxon>Neopterygii</taxon>
        <taxon>Teleostei</taxon>
        <taxon>Neoteleostei</taxon>
        <taxon>Acanthomorphata</taxon>
        <taxon>Gobiaria</taxon>
        <taxon>Gobiiformes</taxon>
        <taxon>Gobioidei</taxon>
        <taxon>Gobiidae</taxon>
        <taxon>Oxudercinae</taxon>
        <taxon>Periophthalmus</taxon>
    </lineage>
</organism>
<name>A0A3B4BBM4_9GOBI</name>
<evidence type="ECO:0000256" key="1">
    <source>
        <dbReference type="SAM" id="MobiDB-lite"/>
    </source>
</evidence>